<evidence type="ECO:0000259" key="1">
    <source>
        <dbReference type="SMART" id="SM00746"/>
    </source>
</evidence>
<dbReference type="InterPro" id="IPR009078">
    <property type="entry name" value="Ferritin-like_SF"/>
</dbReference>
<dbReference type="SUPFAM" id="SSF47240">
    <property type="entry name" value="Ferritin-like"/>
    <property type="match status" value="1"/>
</dbReference>
<gene>
    <name evidence="2" type="ORF">MPEBLZ_00542</name>
</gene>
<accession>A0A0P8E369</accession>
<dbReference type="InterPro" id="IPR011017">
    <property type="entry name" value="TRASH_dom"/>
</dbReference>
<dbReference type="Pfam" id="PF04945">
    <property type="entry name" value="YHS"/>
    <property type="match status" value="1"/>
</dbReference>
<dbReference type="InterPro" id="IPR007029">
    <property type="entry name" value="YHS_dom"/>
</dbReference>
<name>A0A0P8E369_9EURY</name>
<feature type="domain" description="TRASH" evidence="1">
    <location>
        <begin position="4"/>
        <end position="42"/>
    </location>
</feature>
<dbReference type="EMBL" id="LKCM01000050">
    <property type="protein sequence ID" value="KPQ44863.1"/>
    <property type="molecule type" value="Genomic_DNA"/>
</dbReference>
<sequence>MQIDPICGMQVDENTAKFKSEYKGKTYYFCSPGCKNTFDSEPEKYIKSGPVGMGEKKPWWKFW</sequence>
<dbReference type="Gene3D" id="1.10.620.20">
    <property type="entry name" value="Ribonucleotide Reductase, subunit A"/>
    <property type="match status" value="1"/>
</dbReference>
<dbReference type="Proteomes" id="UP000050360">
    <property type="component" value="Unassembled WGS sequence"/>
</dbReference>
<dbReference type="SMART" id="SM00746">
    <property type="entry name" value="TRASH"/>
    <property type="match status" value="1"/>
</dbReference>
<dbReference type="InterPro" id="IPR012348">
    <property type="entry name" value="RNR-like"/>
</dbReference>
<dbReference type="AlphaFoldDB" id="A0A0P8E369"/>
<reference evidence="2 3" key="1">
    <citation type="submission" date="2015-09" db="EMBL/GenBank/DDBJ databases">
        <title>A metagenomics-based metabolic model of nitrate-dependent anaerobic oxidation of methane by Methanoperedens-like archaea.</title>
        <authorList>
            <person name="Arshad A."/>
            <person name="Speth D.R."/>
            <person name="De Graaf R.M."/>
            <person name="Op Den Camp H.J."/>
            <person name="Jetten M.S."/>
            <person name="Welte C.U."/>
        </authorList>
    </citation>
    <scope>NUCLEOTIDE SEQUENCE [LARGE SCALE GENOMIC DNA]</scope>
</reference>
<comment type="caution">
    <text evidence="2">The sequence shown here is derived from an EMBL/GenBank/DDBJ whole genome shotgun (WGS) entry which is preliminary data.</text>
</comment>
<evidence type="ECO:0000313" key="2">
    <source>
        <dbReference type="EMBL" id="KPQ44863.1"/>
    </source>
</evidence>
<protein>
    <submittedName>
        <fullName evidence="2">Coenzyme F420 hydrogenase, beta subunit</fullName>
    </submittedName>
</protein>
<dbReference type="GO" id="GO:0016491">
    <property type="term" value="F:oxidoreductase activity"/>
    <property type="evidence" value="ECO:0007669"/>
    <property type="project" value="InterPro"/>
</dbReference>
<organism evidence="2 3">
    <name type="scientific">Candidatus Methanoperedens nitratireducens</name>
    <dbReference type="NCBI Taxonomy" id="1392998"/>
    <lineage>
        <taxon>Archaea</taxon>
        <taxon>Methanobacteriati</taxon>
        <taxon>Methanobacteriota</taxon>
        <taxon>Stenosarchaea group</taxon>
        <taxon>Methanomicrobia</taxon>
        <taxon>Methanosarcinales</taxon>
        <taxon>ANME-2 cluster</taxon>
        <taxon>Candidatus Methanoperedentaceae</taxon>
        <taxon>Candidatus Methanoperedens</taxon>
    </lineage>
</organism>
<evidence type="ECO:0000313" key="3">
    <source>
        <dbReference type="Proteomes" id="UP000050360"/>
    </source>
</evidence>
<proteinExistence type="predicted"/>